<protein>
    <recommendedName>
        <fullName evidence="3">Stage V sporulation protein S</fullName>
    </recommendedName>
</protein>
<accession>A0A6N7IP94</accession>
<dbReference type="EMBL" id="WHYR01000012">
    <property type="protein sequence ID" value="MQL51814.1"/>
    <property type="molecule type" value="Genomic_DNA"/>
</dbReference>
<reference evidence="1 2" key="1">
    <citation type="submission" date="2019-10" db="EMBL/GenBank/DDBJ databases">
        <title>Comparative genomics of sulfur disproportionating microorganisms.</title>
        <authorList>
            <person name="Ward L.M."/>
            <person name="Bertran E."/>
            <person name="Johnston D."/>
        </authorList>
    </citation>
    <scope>NUCLEOTIDE SEQUENCE [LARGE SCALE GENOMIC DNA]</scope>
    <source>
        <strain evidence="1 2">DSM 14055</strain>
    </source>
</reference>
<dbReference type="Proteomes" id="UP000441717">
    <property type="component" value="Unassembled WGS sequence"/>
</dbReference>
<gene>
    <name evidence="1" type="ORF">GFC01_05960</name>
</gene>
<keyword evidence="2" id="KW-1185">Reference proteome</keyword>
<sequence>MTPPAPSNGGAQHKNQLNEARPPLFFHVRVASASDPEKVAGSIAKALAEGHGVEVRATGEAALARLLLALGLAQAFTRKNGGAALLEVDEVDLDGGSVRVSVSGRWHSKKQKGDF</sequence>
<dbReference type="GO" id="GO:0003676">
    <property type="term" value="F:nucleic acid binding"/>
    <property type="evidence" value="ECO:0007669"/>
    <property type="project" value="InterPro"/>
</dbReference>
<proteinExistence type="predicted"/>
<comment type="caution">
    <text evidence="1">The sequence shown here is derived from an EMBL/GenBank/DDBJ whole genome shotgun (WGS) entry which is preliminary data.</text>
</comment>
<dbReference type="AlphaFoldDB" id="A0A6N7IP94"/>
<dbReference type="Gene3D" id="3.30.110.20">
    <property type="entry name" value="Alba-like domain"/>
    <property type="match status" value="1"/>
</dbReference>
<dbReference type="InterPro" id="IPR007347">
    <property type="entry name" value="SpoVS"/>
</dbReference>
<name>A0A6N7IP94_9FIRM</name>
<dbReference type="InterPro" id="IPR036882">
    <property type="entry name" value="Alba-like_dom_sf"/>
</dbReference>
<evidence type="ECO:0008006" key="3">
    <source>
        <dbReference type="Google" id="ProtNLM"/>
    </source>
</evidence>
<evidence type="ECO:0000313" key="1">
    <source>
        <dbReference type="EMBL" id="MQL51814.1"/>
    </source>
</evidence>
<dbReference type="Pfam" id="PF04232">
    <property type="entry name" value="SpoVS"/>
    <property type="match status" value="1"/>
</dbReference>
<dbReference type="OrthoDB" id="9848174at2"/>
<evidence type="ECO:0000313" key="2">
    <source>
        <dbReference type="Proteomes" id="UP000441717"/>
    </source>
</evidence>
<organism evidence="1 2">
    <name type="scientific">Desulfofundulus thermobenzoicus</name>
    <dbReference type="NCBI Taxonomy" id="29376"/>
    <lineage>
        <taxon>Bacteria</taxon>
        <taxon>Bacillati</taxon>
        <taxon>Bacillota</taxon>
        <taxon>Clostridia</taxon>
        <taxon>Eubacteriales</taxon>
        <taxon>Peptococcaceae</taxon>
        <taxon>Desulfofundulus</taxon>
    </lineage>
</organism>